<comment type="similarity">
    <text evidence="1">Belongs to the short-chain dehydrogenases/reductases (SDR) family.</text>
</comment>
<organism evidence="3 4">
    <name type="scientific">Pseudovirgaria hyperparasitica</name>
    <dbReference type="NCBI Taxonomy" id="470096"/>
    <lineage>
        <taxon>Eukaryota</taxon>
        <taxon>Fungi</taxon>
        <taxon>Dikarya</taxon>
        <taxon>Ascomycota</taxon>
        <taxon>Pezizomycotina</taxon>
        <taxon>Dothideomycetes</taxon>
        <taxon>Dothideomycetes incertae sedis</taxon>
        <taxon>Acrospermales</taxon>
        <taxon>Acrospermaceae</taxon>
        <taxon>Pseudovirgaria</taxon>
    </lineage>
</organism>
<dbReference type="AlphaFoldDB" id="A0A6A6W5G7"/>
<dbReference type="Proteomes" id="UP000799437">
    <property type="component" value="Unassembled WGS sequence"/>
</dbReference>
<sequence>METGPAVVKVLTQDLVGKTAVVTGASRGIGRAIALNLALRGCHVLGTCSCDVTYNAHIISLQDSIFNAYRATGNLKPPLLEACVAHLTDPERFCHTLTGLLEVSFNNRVDILVLNASLAERKTIEDMDEDHIYRNLVANVETPLRIVQSLLPFFQPSSRIIFMSSEAARLSRPGGLMYSASKAAMESAVRTLAEELGLRRGMEGTTVNSVSTGLTDTGLVKNMDKRLRDSILSRESAKINVARRIGEPDDIANVVGFLASEASRWITGSVISASGGSTKIL</sequence>
<evidence type="ECO:0000313" key="4">
    <source>
        <dbReference type="Proteomes" id="UP000799437"/>
    </source>
</evidence>
<gene>
    <name evidence="3" type="ORF">EJ05DRAFT_511923</name>
</gene>
<dbReference type="PRINTS" id="PR00081">
    <property type="entry name" value="GDHRDH"/>
</dbReference>
<reference evidence="3" key="1">
    <citation type="journal article" date="2020" name="Stud. Mycol.">
        <title>101 Dothideomycetes genomes: a test case for predicting lifestyles and emergence of pathogens.</title>
        <authorList>
            <person name="Haridas S."/>
            <person name="Albert R."/>
            <person name="Binder M."/>
            <person name="Bloem J."/>
            <person name="Labutti K."/>
            <person name="Salamov A."/>
            <person name="Andreopoulos B."/>
            <person name="Baker S."/>
            <person name="Barry K."/>
            <person name="Bills G."/>
            <person name="Bluhm B."/>
            <person name="Cannon C."/>
            <person name="Castanera R."/>
            <person name="Culley D."/>
            <person name="Daum C."/>
            <person name="Ezra D."/>
            <person name="Gonzalez J."/>
            <person name="Henrissat B."/>
            <person name="Kuo A."/>
            <person name="Liang C."/>
            <person name="Lipzen A."/>
            <person name="Lutzoni F."/>
            <person name="Magnuson J."/>
            <person name="Mondo S."/>
            <person name="Nolan M."/>
            <person name="Ohm R."/>
            <person name="Pangilinan J."/>
            <person name="Park H.-J."/>
            <person name="Ramirez L."/>
            <person name="Alfaro M."/>
            <person name="Sun H."/>
            <person name="Tritt A."/>
            <person name="Yoshinaga Y."/>
            <person name="Zwiers L.-H."/>
            <person name="Turgeon B."/>
            <person name="Goodwin S."/>
            <person name="Spatafora J."/>
            <person name="Crous P."/>
            <person name="Grigoriev I."/>
        </authorList>
    </citation>
    <scope>NUCLEOTIDE SEQUENCE</scope>
    <source>
        <strain evidence="3">CBS 121739</strain>
    </source>
</reference>
<dbReference type="OrthoDB" id="47007at2759"/>
<protein>
    <submittedName>
        <fullName evidence="3">NAD(P)-binding protein</fullName>
    </submittedName>
</protein>
<dbReference type="InterPro" id="IPR002347">
    <property type="entry name" value="SDR_fam"/>
</dbReference>
<dbReference type="Gene3D" id="3.40.50.720">
    <property type="entry name" value="NAD(P)-binding Rossmann-like Domain"/>
    <property type="match status" value="1"/>
</dbReference>
<dbReference type="GO" id="GO:0016614">
    <property type="term" value="F:oxidoreductase activity, acting on CH-OH group of donors"/>
    <property type="evidence" value="ECO:0007669"/>
    <property type="project" value="UniProtKB-ARBA"/>
</dbReference>
<dbReference type="GeneID" id="54489336"/>
<dbReference type="PRINTS" id="PR00080">
    <property type="entry name" value="SDRFAMILY"/>
</dbReference>
<dbReference type="Pfam" id="PF13561">
    <property type="entry name" value="adh_short_C2"/>
    <property type="match status" value="1"/>
</dbReference>
<evidence type="ECO:0000256" key="2">
    <source>
        <dbReference type="ARBA" id="ARBA00023002"/>
    </source>
</evidence>
<dbReference type="InterPro" id="IPR036291">
    <property type="entry name" value="NAD(P)-bd_dom_sf"/>
</dbReference>
<dbReference type="CDD" id="cd05233">
    <property type="entry name" value="SDR_c"/>
    <property type="match status" value="1"/>
</dbReference>
<name>A0A6A6W5G7_9PEZI</name>
<proteinExistence type="inferred from homology"/>
<dbReference type="EMBL" id="ML996574">
    <property type="protein sequence ID" value="KAF2757196.1"/>
    <property type="molecule type" value="Genomic_DNA"/>
</dbReference>
<dbReference type="PANTHER" id="PTHR48107">
    <property type="entry name" value="NADPH-DEPENDENT ALDEHYDE REDUCTASE-LIKE PROTEIN, CHLOROPLASTIC-RELATED"/>
    <property type="match status" value="1"/>
</dbReference>
<dbReference type="PANTHER" id="PTHR48107:SF7">
    <property type="entry name" value="RE15974P"/>
    <property type="match status" value="1"/>
</dbReference>
<keyword evidence="4" id="KW-1185">Reference proteome</keyword>
<evidence type="ECO:0000313" key="3">
    <source>
        <dbReference type="EMBL" id="KAF2757196.1"/>
    </source>
</evidence>
<evidence type="ECO:0000256" key="1">
    <source>
        <dbReference type="ARBA" id="ARBA00006484"/>
    </source>
</evidence>
<keyword evidence="2" id="KW-0560">Oxidoreductase</keyword>
<accession>A0A6A6W5G7</accession>
<dbReference type="SUPFAM" id="SSF51735">
    <property type="entry name" value="NAD(P)-binding Rossmann-fold domains"/>
    <property type="match status" value="1"/>
</dbReference>
<dbReference type="RefSeq" id="XP_033599647.1">
    <property type="nucleotide sequence ID" value="XM_033748282.1"/>
</dbReference>